<keyword evidence="2" id="KW-1185">Reference proteome</keyword>
<dbReference type="AlphaFoldDB" id="A0A1U7CL75"/>
<name>A0A1U7CL75_9BACT</name>
<organism evidence="1 2">
    <name type="scientific">Paludisphaera borealis</name>
    <dbReference type="NCBI Taxonomy" id="1387353"/>
    <lineage>
        <taxon>Bacteria</taxon>
        <taxon>Pseudomonadati</taxon>
        <taxon>Planctomycetota</taxon>
        <taxon>Planctomycetia</taxon>
        <taxon>Isosphaerales</taxon>
        <taxon>Isosphaeraceae</taxon>
        <taxon>Paludisphaera</taxon>
    </lineage>
</organism>
<dbReference type="EMBL" id="CP019082">
    <property type="protein sequence ID" value="APW59658.1"/>
    <property type="molecule type" value="Genomic_DNA"/>
</dbReference>
<evidence type="ECO:0000313" key="2">
    <source>
        <dbReference type="Proteomes" id="UP000186309"/>
    </source>
</evidence>
<protein>
    <submittedName>
        <fullName evidence="1">Uncharacterized protein</fullName>
    </submittedName>
</protein>
<accession>A0A1U7CL75</accession>
<dbReference type="KEGG" id="pbor:BSF38_01087"/>
<dbReference type="RefSeq" id="WP_168189315.1">
    <property type="nucleotide sequence ID" value="NZ_CP019082.1"/>
</dbReference>
<evidence type="ECO:0000313" key="1">
    <source>
        <dbReference type="EMBL" id="APW59658.1"/>
    </source>
</evidence>
<reference evidence="2" key="1">
    <citation type="submission" date="2016-12" db="EMBL/GenBank/DDBJ databases">
        <title>Comparative genomics of four Isosphaeraceae planctomycetes: a common pool of plasmids and glycoside hydrolase genes.</title>
        <authorList>
            <person name="Ivanova A."/>
        </authorList>
    </citation>
    <scope>NUCLEOTIDE SEQUENCE [LARGE SCALE GENOMIC DNA]</scope>
    <source>
        <strain evidence="2">PX4</strain>
    </source>
</reference>
<dbReference type="Proteomes" id="UP000186309">
    <property type="component" value="Chromosome"/>
</dbReference>
<sequence>MMVLPVEEGRLLHGGRISLTTSPLFSACERATRTPVFFNSVNSPVIGWPPFNL</sequence>
<proteinExistence type="predicted"/>
<gene>
    <name evidence="1" type="ORF">BSF38_01087</name>
</gene>